<gene>
    <name evidence="1" type="ORF">Aargi30884_16620</name>
</gene>
<dbReference type="KEGG" id="aarg:Aargi30884_16620"/>
<reference evidence="2" key="1">
    <citation type="submission" date="2019-05" db="EMBL/GenBank/DDBJ databases">
        <title>Complete genome sequencing of Absiella argi strain JCM 30884.</title>
        <authorList>
            <person name="Sakamoto M."/>
            <person name="Murakami T."/>
            <person name="Mori H."/>
        </authorList>
    </citation>
    <scope>NUCLEOTIDE SEQUENCE [LARGE SCALE GENOMIC DNA]</scope>
    <source>
        <strain evidence="2">JCM 30884</strain>
    </source>
</reference>
<organism evidence="1 2">
    <name type="scientific">Amedibacterium intestinale</name>
    <dbReference type="NCBI Taxonomy" id="2583452"/>
    <lineage>
        <taxon>Bacteria</taxon>
        <taxon>Bacillati</taxon>
        <taxon>Bacillota</taxon>
        <taxon>Erysipelotrichia</taxon>
        <taxon>Erysipelotrichales</taxon>
        <taxon>Erysipelotrichaceae</taxon>
        <taxon>Amedibacterium</taxon>
    </lineage>
</organism>
<protein>
    <recommendedName>
        <fullName evidence="3">Protein CopB</fullName>
    </recommendedName>
</protein>
<keyword evidence="2" id="KW-1185">Reference proteome</keyword>
<evidence type="ECO:0000313" key="2">
    <source>
        <dbReference type="Proteomes" id="UP000464754"/>
    </source>
</evidence>
<proteinExistence type="predicted"/>
<evidence type="ECO:0000313" key="1">
    <source>
        <dbReference type="EMBL" id="BBK22759.1"/>
    </source>
</evidence>
<accession>A0A6N4TJ35</accession>
<sequence>MSNFNENEYKREWKKENMKVVKATFKNDFVIQFKNACKSLNITQAEVIRKAMEDTIEKAKSNGNF</sequence>
<name>A0A6N4TJ35_9FIRM</name>
<evidence type="ECO:0008006" key="3">
    <source>
        <dbReference type="Google" id="ProtNLM"/>
    </source>
</evidence>
<dbReference type="RefSeq" id="WP_115716483.1">
    <property type="nucleotide sequence ID" value="NZ_AP019695.1"/>
</dbReference>
<dbReference type="EMBL" id="AP019695">
    <property type="protein sequence ID" value="BBK22759.1"/>
    <property type="molecule type" value="Genomic_DNA"/>
</dbReference>
<dbReference type="Proteomes" id="UP000464754">
    <property type="component" value="Chromosome"/>
</dbReference>
<dbReference type="AlphaFoldDB" id="A0A6N4TJ35"/>